<evidence type="ECO:0000313" key="2">
    <source>
        <dbReference type="Proteomes" id="UP001178461"/>
    </source>
</evidence>
<feature type="non-terminal residue" evidence="1">
    <location>
        <position position="1"/>
    </location>
</feature>
<protein>
    <submittedName>
        <fullName evidence="1">Uncharacterized protein</fullName>
    </submittedName>
</protein>
<proteinExistence type="predicted"/>
<reference evidence="1" key="1">
    <citation type="submission" date="2022-12" db="EMBL/GenBank/DDBJ databases">
        <authorList>
            <person name="Alioto T."/>
            <person name="Alioto T."/>
            <person name="Gomez Garrido J."/>
        </authorList>
    </citation>
    <scope>NUCLEOTIDE SEQUENCE</scope>
</reference>
<dbReference type="Proteomes" id="UP001178461">
    <property type="component" value="Chromosome 12"/>
</dbReference>
<gene>
    <name evidence="1" type="ORF">PODLI_1B010580</name>
</gene>
<accession>A0AA35L1R9</accession>
<evidence type="ECO:0000313" key="1">
    <source>
        <dbReference type="EMBL" id="CAI5788301.1"/>
    </source>
</evidence>
<name>A0AA35L1R9_9SAUR</name>
<keyword evidence="2" id="KW-1185">Reference proteome</keyword>
<sequence>QLPDSCQESQRYEHAHSLSGSPVLKNALYTFKRQMRTVLLCSVCPSKECIENQKRLPHLKNLKKGYHTACYELLLEDANDRVWGCPLPLSCIQLVHDIASGGPYQSKPIQN</sequence>
<dbReference type="EMBL" id="OX395137">
    <property type="protein sequence ID" value="CAI5788301.1"/>
    <property type="molecule type" value="Genomic_DNA"/>
</dbReference>
<organism evidence="1 2">
    <name type="scientific">Podarcis lilfordi</name>
    <name type="common">Lilford's wall lizard</name>
    <dbReference type="NCBI Taxonomy" id="74358"/>
    <lineage>
        <taxon>Eukaryota</taxon>
        <taxon>Metazoa</taxon>
        <taxon>Chordata</taxon>
        <taxon>Craniata</taxon>
        <taxon>Vertebrata</taxon>
        <taxon>Euteleostomi</taxon>
        <taxon>Lepidosauria</taxon>
        <taxon>Squamata</taxon>
        <taxon>Bifurcata</taxon>
        <taxon>Unidentata</taxon>
        <taxon>Episquamata</taxon>
        <taxon>Laterata</taxon>
        <taxon>Lacertibaenia</taxon>
        <taxon>Lacertidae</taxon>
        <taxon>Podarcis</taxon>
    </lineage>
</organism>
<dbReference type="AlphaFoldDB" id="A0AA35L1R9"/>
<feature type="non-terminal residue" evidence="1">
    <location>
        <position position="111"/>
    </location>
</feature>